<keyword evidence="3" id="KW-0677">Repeat</keyword>
<protein>
    <submittedName>
        <fullName evidence="7">Uncharacterized protein</fullName>
    </submittedName>
</protein>
<dbReference type="SMART" id="SM00320">
    <property type="entry name" value="WD40"/>
    <property type="match status" value="3"/>
</dbReference>
<dbReference type="OrthoDB" id="196858at2759"/>
<keyword evidence="8" id="KW-1185">Reference proteome</keyword>
<organism evidence="7 8">
    <name type="scientific">Sphaeroforma arctica JP610</name>
    <dbReference type="NCBI Taxonomy" id="667725"/>
    <lineage>
        <taxon>Eukaryota</taxon>
        <taxon>Ichthyosporea</taxon>
        <taxon>Ichthyophonida</taxon>
        <taxon>Sphaeroforma</taxon>
    </lineage>
</organism>
<dbReference type="PROSITE" id="PS50082">
    <property type="entry name" value="WD_REPEATS_2"/>
    <property type="match status" value="1"/>
</dbReference>
<dbReference type="Gene3D" id="2.130.10.10">
    <property type="entry name" value="YVTN repeat-like/Quinoprotein amine dehydrogenase"/>
    <property type="match status" value="2"/>
</dbReference>
<dbReference type="STRING" id="667725.A0A0L0FZQ2"/>
<dbReference type="PROSITE" id="PS50294">
    <property type="entry name" value="WD_REPEATS_REGION"/>
    <property type="match status" value="1"/>
</dbReference>
<dbReference type="InterPro" id="IPR015943">
    <property type="entry name" value="WD40/YVTN_repeat-like_dom_sf"/>
</dbReference>
<feature type="compositionally biased region" description="Low complexity" evidence="6">
    <location>
        <begin position="205"/>
        <end position="215"/>
    </location>
</feature>
<sequence>MNRAIKENSIDGESVIPEVIEDTLDDAFSLTVQFSPSGVLIATGCNDGKILVYDRTSRLYGRALMGHSGPVMCVSWLSDLCLVSGGADGTVCVWQNDGESEETRRQPTIRLCYGAPVLSISAATTGLQIIVNCLGMMPIINEIGTASPRVWQLPITPTDRVVEAFVSPTCTDTDTDARTTTGNTGKMYCEAVGTVLATDHIASTETTGKTGTKTDTQAEADMGRSTRTEMPTHIEAAINTDVIANTTTHADGEKRTCTGMHTSAATSTDTDNTANTGTYTTTDTNRNARTGSSTNPGTQTSANLNTNNTHPFGAASVGMRGRVPDSSGGFLSQEMYQRRHINLEQYMTVHEQPQTKNARHGHGAACKSTCVHTRTLTPTTEDTQTYNNTAIYSTASGHVVYVATFEGRIMQVNLRTERVMLSVSLNKAAVAIRTIQCSKDGTLLLVTCSLRSLFLLNTSTMTVIDELKEAIDAQIWHCAILSPCNQYIVAAKTPGNMPMHK</sequence>
<dbReference type="InterPro" id="IPR001680">
    <property type="entry name" value="WD40_rpt"/>
</dbReference>
<feature type="region of interest" description="Disordered" evidence="6">
    <location>
        <begin position="205"/>
        <end position="225"/>
    </location>
</feature>
<evidence type="ECO:0000256" key="6">
    <source>
        <dbReference type="SAM" id="MobiDB-lite"/>
    </source>
</evidence>
<feature type="region of interest" description="Disordered" evidence="6">
    <location>
        <begin position="262"/>
        <end position="307"/>
    </location>
</feature>
<dbReference type="RefSeq" id="XP_014156234.1">
    <property type="nucleotide sequence ID" value="XM_014300759.1"/>
</dbReference>
<reference evidence="7 8" key="1">
    <citation type="submission" date="2011-02" db="EMBL/GenBank/DDBJ databases">
        <title>The Genome Sequence of Sphaeroforma arctica JP610.</title>
        <authorList>
            <consortium name="The Broad Institute Genome Sequencing Platform"/>
            <person name="Russ C."/>
            <person name="Cuomo C."/>
            <person name="Young S.K."/>
            <person name="Zeng Q."/>
            <person name="Gargeya S."/>
            <person name="Alvarado L."/>
            <person name="Berlin A."/>
            <person name="Chapman S.B."/>
            <person name="Chen Z."/>
            <person name="Freedman E."/>
            <person name="Gellesch M."/>
            <person name="Goldberg J."/>
            <person name="Griggs A."/>
            <person name="Gujja S."/>
            <person name="Heilman E."/>
            <person name="Heiman D."/>
            <person name="Howarth C."/>
            <person name="Mehta T."/>
            <person name="Neiman D."/>
            <person name="Pearson M."/>
            <person name="Roberts A."/>
            <person name="Saif S."/>
            <person name="Shea T."/>
            <person name="Shenoy N."/>
            <person name="Sisk P."/>
            <person name="Stolte C."/>
            <person name="Sykes S."/>
            <person name="White J."/>
            <person name="Yandava C."/>
            <person name="Burger G."/>
            <person name="Gray M.W."/>
            <person name="Holland P.W.H."/>
            <person name="King N."/>
            <person name="Lang F.B.F."/>
            <person name="Roger A.J."/>
            <person name="Ruiz-Trillo I."/>
            <person name="Haas B."/>
            <person name="Nusbaum C."/>
            <person name="Birren B."/>
        </authorList>
    </citation>
    <scope>NUCLEOTIDE SEQUENCE [LARGE SCALE GENOMIC DNA]</scope>
    <source>
        <strain evidence="7 8">JP610</strain>
    </source>
</reference>
<dbReference type="InterPro" id="IPR037850">
    <property type="entry name" value="RBBP5/Swd1"/>
</dbReference>
<accession>A0A0L0FZQ2</accession>
<evidence type="ECO:0000256" key="2">
    <source>
        <dbReference type="ARBA" id="ARBA00022574"/>
    </source>
</evidence>
<dbReference type="PANTHER" id="PTHR44040:SF1">
    <property type="entry name" value="RETINOBLASTOMA-BINDING PROTEIN 5"/>
    <property type="match status" value="1"/>
</dbReference>
<proteinExistence type="predicted"/>
<dbReference type="InterPro" id="IPR036322">
    <property type="entry name" value="WD40_repeat_dom_sf"/>
</dbReference>
<dbReference type="PANTHER" id="PTHR44040">
    <property type="entry name" value="RETINOBLASTOMA-BINDING PROTEIN 5"/>
    <property type="match status" value="1"/>
</dbReference>
<comment type="subcellular location">
    <subcellularLocation>
        <location evidence="1">Nucleus</location>
    </subcellularLocation>
</comment>
<feature type="repeat" description="WD" evidence="5">
    <location>
        <begin position="64"/>
        <end position="95"/>
    </location>
</feature>
<gene>
    <name evidence="7" type="ORF">SARC_05371</name>
</gene>
<evidence type="ECO:0000313" key="8">
    <source>
        <dbReference type="Proteomes" id="UP000054560"/>
    </source>
</evidence>
<evidence type="ECO:0000313" key="7">
    <source>
        <dbReference type="EMBL" id="KNC82332.1"/>
    </source>
</evidence>
<evidence type="ECO:0000256" key="3">
    <source>
        <dbReference type="ARBA" id="ARBA00022737"/>
    </source>
</evidence>
<feature type="compositionally biased region" description="Low complexity" evidence="6">
    <location>
        <begin position="262"/>
        <end position="291"/>
    </location>
</feature>
<keyword evidence="4" id="KW-0539">Nucleus</keyword>
<dbReference type="EMBL" id="KQ241936">
    <property type="protein sequence ID" value="KNC82332.1"/>
    <property type="molecule type" value="Genomic_DNA"/>
</dbReference>
<dbReference type="Pfam" id="PF00400">
    <property type="entry name" value="WD40"/>
    <property type="match status" value="2"/>
</dbReference>
<dbReference type="Proteomes" id="UP000054560">
    <property type="component" value="Unassembled WGS sequence"/>
</dbReference>
<dbReference type="eggNOG" id="KOG1273">
    <property type="taxonomic scope" value="Eukaryota"/>
</dbReference>
<dbReference type="GeneID" id="25905875"/>
<evidence type="ECO:0000256" key="5">
    <source>
        <dbReference type="PROSITE-ProRule" id="PRU00221"/>
    </source>
</evidence>
<evidence type="ECO:0000256" key="1">
    <source>
        <dbReference type="ARBA" id="ARBA00004123"/>
    </source>
</evidence>
<evidence type="ECO:0000256" key="4">
    <source>
        <dbReference type="ARBA" id="ARBA00023242"/>
    </source>
</evidence>
<keyword evidence="2 5" id="KW-0853">WD repeat</keyword>
<name>A0A0L0FZQ2_9EUKA</name>
<dbReference type="SUPFAM" id="SSF50978">
    <property type="entry name" value="WD40 repeat-like"/>
    <property type="match status" value="1"/>
</dbReference>
<feature type="compositionally biased region" description="Polar residues" evidence="6">
    <location>
        <begin position="292"/>
        <end position="307"/>
    </location>
</feature>
<dbReference type="AlphaFoldDB" id="A0A0L0FZQ2"/>
<dbReference type="GO" id="GO:0048188">
    <property type="term" value="C:Set1C/COMPASS complex"/>
    <property type="evidence" value="ECO:0007669"/>
    <property type="project" value="InterPro"/>
</dbReference>